<dbReference type="SUPFAM" id="SSF49785">
    <property type="entry name" value="Galactose-binding domain-like"/>
    <property type="match status" value="1"/>
</dbReference>
<feature type="domain" description="Glycosyl hydrolase family 98 putative carbohydrate-binding module" evidence="2">
    <location>
        <begin position="106"/>
        <end position="199"/>
    </location>
</feature>
<evidence type="ECO:0000313" key="4">
    <source>
        <dbReference type="Proteomes" id="UP000272729"/>
    </source>
</evidence>
<dbReference type="Pfam" id="PF08305">
    <property type="entry name" value="NPCBM"/>
    <property type="match status" value="1"/>
</dbReference>
<feature type="compositionally biased region" description="Low complexity" evidence="1">
    <location>
        <begin position="37"/>
        <end position="61"/>
    </location>
</feature>
<evidence type="ECO:0000256" key="1">
    <source>
        <dbReference type="SAM" id="MobiDB-lite"/>
    </source>
</evidence>
<proteinExistence type="predicted"/>
<dbReference type="InterPro" id="IPR013222">
    <property type="entry name" value="Glyco_hyd_98_carb-bd"/>
</dbReference>
<comment type="caution">
    <text evidence="3">The sequence shown here is derived from an EMBL/GenBank/DDBJ whole genome shotgun (WGS) entry which is preliminary data.</text>
</comment>
<dbReference type="InterPro" id="IPR008979">
    <property type="entry name" value="Galactose-bd-like_sf"/>
</dbReference>
<gene>
    <name evidence="3" type="ORF">DFJ66_6910</name>
</gene>
<dbReference type="Proteomes" id="UP000272729">
    <property type="component" value="Unassembled WGS sequence"/>
</dbReference>
<dbReference type="Gene3D" id="2.60.120.1060">
    <property type="entry name" value="NPCBM/NEW2 domain"/>
    <property type="match status" value="1"/>
</dbReference>
<keyword evidence="4" id="KW-1185">Reference proteome</keyword>
<protein>
    <submittedName>
        <fullName evidence="3">NPCBM/NEW2 domain-containing protein</fullName>
    </submittedName>
</protein>
<evidence type="ECO:0000259" key="2">
    <source>
        <dbReference type="Pfam" id="PF08305"/>
    </source>
</evidence>
<reference evidence="3 4" key="1">
    <citation type="submission" date="2018-10" db="EMBL/GenBank/DDBJ databases">
        <title>Sequencing the genomes of 1000 actinobacteria strains.</title>
        <authorList>
            <person name="Klenk H.-P."/>
        </authorList>
    </citation>
    <scope>NUCLEOTIDE SEQUENCE [LARGE SCALE GENOMIC DNA]</scope>
    <source>
        <strain evidence="3 4">DSM 43911</strain>
    </source>
</reference>
<sequence length="203" mass="21047">MAAGRLVGLSVAGLAVLAVGIVLGTQLVPEPTPVASTVEAPPTPGTTATTTTTYDPEPGTTWLSDRQPVDDPPDGGSDRGAWTSGSANVRGQTRAKAWRATGAWCGKAQLAFTLDGQFTRLTAQVAIAGDSPDTRPLDFYVITDGTRSVEFQHVGKAPQPVDVALAGVHTLAIGVEPPDGDSTRCPGPERVAVWVEARLVPVR</sequence>
<organism evidence="3 4">
    <name type="scientific">Saccharothrix variisporea</name>
    <dbReference type="NCBI Taxonomy" id="543527"/>
    <lineage>
        <taxon>Bacteria</taxon>
        <taxon>Bacillati</taxon>
        <taxon>Actinomycetota</taxon>
        <taxon>Actinomycetes</taxon>
        <taxon>Pseudonocardiales</taxon>
        <taxon>Pseudonocardiaceae</taxon>
        <taxon>Saccharothrix</taxon>
    </lineage>
</organism>
<accession>A0A495XM95</accession>
<dbReference type="EMBL" id="RBXR01000001">
    <property type="protein sequence ID" value="RKT73573.1"/>
    <property type="molecule type" value="Genomic_DNA"/>
</dbReference>
<dbReference type="InterPro" id="IPR038637">
    <property type="entry name" value="NPCBM_sf"/>
</dbReference>
<name>A0A495XM95_9PSEU</name>
<evidence type="ECO:0000313" key="3">
    <source>
        <dbReference type="EMBL" id="RKT73573.1"/>
    </source>
</evidence>
<feature type="region of interest" description="Disordered" evidence="1">
    <location>
        <begin position="32"/>
        <end position="90"/>
    </location>
</feature>
<dbReference type="AlphaFoldDB" id="A0A495XM95"/>